<name>A0ABP0E8H9_9ASCO</name>
<keyword evidence="3" id="KW-1185">Reference proteome</keyword>
<dbReference type="PANTHER" id="PTHR43138">
    <property type="entry name" value="ACETYLTRANSFERASE, GNAT FAMILY"/>
    <property type="match status" value="1"/>
</dbReference>
<dbReference type="PROSITE" id="PS51186">
    <property type="entry name" value="GNAT"/>
    <property type="match status" value="1"/>
</dbReference>
<dbReference type="PANTHER" id="PTHR43138:SF1">
    <property type="entry name" value="N-ACETYLTRANSFERASE ACA1"/>
    <property type="match status" value="1"/>
</dbReference>
<sequence length="227" mass="25870">MTITQEKFNQLETLPFTDTKFVRNQSIDPIVFTLAKDPSKIVTLLCATSHEQVPRELIDVLHEEYNYVIEEGRTYPYHEPFDYDHFVESWFTSAVFILIEGDYSDGFANPELKNKSVEFWKEKLLGNFYVKPNYTGRCSHVCNGGFIVNHSKRGLGLGKELGKQYLIVAPQLGFVYSVFNLVFETNVASSKIWDSLGFEKIGFVKNVAVLKGENKLVGAIMYGKDLV</sequence>
<proteinExistence type="predicted"/>
<feature type="domain" description="N-acetyltransferase" evidence="1">
    <location>
        <begin position="73"/>
        <end position="227"/>
    </location>
</feature>
<dbReference type="EMBL" id="OZ004255">
    <property type="protein sequence ID" value="CAK7899307.1"/>
    <property type="molecule type" value="Genomic_DNA"/>
</dbReference>
<evidence type="ECO:0000259" key="1">
    <source>
        <dbReference type="PROSITE" id="PS51186"/>
    </source>
</evidence>
<gene>
    <name evidence="2" type="primary">MPR1</name>
    <name evidence="2" type="ORF">CAAN4_C02124</name>
</gene>
<dbReference type="InterPro" id="IPR000182">
    <property type="entry name" value="GNAT_dom"/>
</dbReference>
<dbReference type="Proteomes" id="UP001497600">
    <property type="component" value="Chromosome C"/>
</dbReference>
<dbReference type="InterPro" id="IPR016181">
    <property type="entry name" value="Acyl_CoA_acyltransferase"/>
</dbReference>
<evidence type="ECO:0000313" key="2">
    <source>
        <dbReference type="EMBL" id="CAK7899307.1"/>
    </source>
</evidence>
<protein>
    <submittedName>
        <fullName evidence="2">N-acetyltransferase Mpr1p</fullName>
    </submittedName>
</protein>
<accession>A0ABP0E8H9</accession>
<evidence type="ECO:0000313" key="3">
    <source>
        <dbReference type="Proteomes" id="UP001497600"/>
    </source>
</evidence>
<dbReference type="InterPro" id="IPR052742">
    <property type="entry name" value="Mito_N-acetyltransferase"/>
</dbReference>
<dbReference type="SUPFAM" id="SSF55729">
    <property type="entry name" value="Acyl-CoA N-acyltransferases (Nat)"/>
    <property type="match status" value="1"/>
</dbReference>
<organism evidence="2 3">
    <name type="scientific">[Candida] anglica</name>
    <dbReference type="NCBI Taxonomy" id="148631"/>
    <lineage>
        <taxon>Eukaryota</taxon>
        <taxon>Fungi</taxon>
        <taxon>Dikarya</taxon>
        <taxon>Ascomycota</taxon>
        <taxon>Saccharomycotina</taxon>
        <taxon>Pichiomycetes</taxon>
        <taxon>Debaryomycetaceae</taxon>
        <taxon>Kurtzmaniella</taxon>
    </lineage>
</organism>
<dbReference type="Gene3D" id="3.40.630.30">
    <property type="match status" value="1"/>
</dbReference>
<reference evidence="2 3" key="1">
    <citation type="submission" date="2024-01" db="EMBL/GenBank/DDBJ databases">
        <authorList>
            <consortium name="Genoscope - CEA"/>
            <person name="William W."/>
        </authorList>
    </citation>
    <scope>NUCLEOTIDE SEQUENCE [LARGE SCALE GENOMIC DNA]</scope>
    <source>
        <strain evidence="2 3">29B2s-10</strain>
    </source>
</reference>